<evidence type="ECO:0000259" key="24">
    <source>
        <dbReference type="PROSITE" id="PS50975"/>
    </source>
</evidence>
<evidence type="ECO:0000256" key="6">
    <source>
        <dbReference type="ARBA" id="ARBA00012216"/>
    </source>
</evidence>
<feature type="binding site" evidence="21">
    <location>
        <begin position="184"/>
        <end position="186"/>
    </location>
    <ligand>
        <name>ATP</name>
        <dbReference type="ChEBI" id="CHEBI:30616"/>
    </ligand>
</feature>
<dbReference type="FunFam" id="3.30.1490.20:FF:000007">
    <property type="entry name" value="D-alanine--D-alanine ligase"/>
    <property type="match status" value="1"/>
</dbReference>
<evidence type="ECO:0000256" key="7">
    <source>
        <dbReference type="ARBA" id="ARBA00022490"/>
    </source>
</evidence>
<sequence>MNRKTRIGILFGGRSAEHEVSVRSAKNILQAINKEKYEVVLIGIDKEGRWRLKKTSELSLLSEGSSITRLNREDEGAVLIPEEREGNLLPFFSEKELKKVDVVFPVLHGPYGEDGTIQGLLELANIPYVGAGVLGSAVGMDKDVMKRLLREAGIPVVKFLTFDRSSLKEIDFGRVRDELGLPLFVKPANLGSSIGMNKIKKKEQFQSALKEAFQYDNKILIEECIKGREIECSVLGNDDPIASLPGEVLPQHEFYSYKAKYLDARGAILKVPAKLSPTLTGEIQNLSLRVFKVMCCQGMARVDFFLKNNEEIIVNELNTIPGFTKISMYPKLWEASGIPYSELIDRLIQLALQRFQEKKKLKILVQ</sequence>
<dbReference type="GO" id="GO:0071555">
    <property type="term" value="P:cell wall organization"/>
    <property type="evidence" value="ECO:0007669"/>
    <property type="project" value="UniProtKB-KW"/>
</dbReference>
<evidence type="ECO:0000256" key="9">
    <source>
        <dbReference type="ARBA" id="ARBA00022723"/>
    </source>
</evidence>
<dbReference type="NCBIfam" id="NF002378">
    <property type="entry name" value="PRK01372.1"/>
    <property type="match status" value="1"/>
</dbReference>
<feature type="binding site" evidence="22">
    <location>
        <position position="318"/>
    </location>
    <ligand>
        <name>Mg(2+)</name>
        <dbReference type="ChEBI" id="CHEBI:18420"/>
        <label>2</label>
    </ligand>
</feature>
<evidence type="ECO:0000256" key="5">
    <source>
        <dbReference type="ARBA" id="ARBA00010871"/>
    </source>
</evidence>
<evidence type="ECO:0000256" key="22">
    <source>
        <dbReference type="PIRSR" id="PIRSR039102-3"/>
    </source>
</evidence>
<feature type="binding site" evidence="21">
    <location>
        <begin position="192"/>
        <end position="193"/>
    </location>
    <ligand>
        <name>ATP</name>
        <dbReference type="ChEBI" id="CHEBI:30616"/>
    </ligand>
</feature>
<dbReference type="InterPro" id="IPR011095">
    <property type="entry name" value="Dala_Dala_lig_C"/>
</dbReference>
<keyword evidence="12 22" id="KW-0460">Magnesium</keyword>
<evidence type="ECO:0000256" key="14">
    <source>
        <dbReference type="ARBA" id="ARBA00022984"/>
    </source>
</evidence>
<evidence type="ECO:0000256" key="21">
    <source>
        <dbReference type="PIRSR" id="PIRSR039102-2"/>
    </source>
</evidence>
<keyword evidence="7 19" id="KW-0963">Cytoplasm</keyword>
<dbReference type="InterPro" id="IPR011761">
    <property type="entry name" value="ATP-grasp"/>
</dbReference>
<dbReference type="GO" id="GO:0005829">
    <property type="term" value="C:cytosol"/>
    <property type="evidence" value="ECO:0007669"/>
    <property type="project" value="TreeGrafter"/>
</dbReference>
<evidence type="ECO:0000256" key="20">
    <source>
        <dbReference type="PIRSR" id="PIRSR039102-1"/>
    </source>
</evidence>
<dbReference type="EMBL" id="DRFT01000001">
    <property type="protein sequence ID" value="HDZ49587.1"/>
    <property type="molecule type" value="Genomic_DNA"/>
</dbReference>
<dbReference type="GO" id="GO:0009252">
    <property type="term" value="P:peptidoglycan biosynthetic process"/>
    <property type="evidence" value="ECO:0007669"/>
    <property type="project" value="UniProtKB-UniRule"/>
</dbReference>
<evidence type="ECO:0000256" key="4">
    <source>
        <dbReference type="ARBA" id="ARBA00004752"/>
    </source>
</evidence>
<comment type="function">
    <text evidence="2 19">Cell wall formation.</text>
</comment>
<keyword evidence="15 22" id="KW-0464">Manganese</keyword>
<comment type="similarity">
    <text evidence="5 19">Belongs to the D-alanine--D-alanine ligase family.</text>
</comment>
<dbReference type="InterPro" id="IPR016185">
    <property type="entry name" value="PreATP-grasp_dom_sf"/>
</dbReference>
<dbReference type="UniPathway" id="UPA00219"/>
<dbReference type="Pfam" id="PF07478">
    <property type="entry name" value="Dala_Dala_lig_C"/>
    <property type="match status" value="1"/>
</dbReference>
<dbReference type="PIRSF" id="PIRSF039102">
    <property type="entry name" value="Ddl/VanB"/>
    <property type="match status" value="1"/>
</dbReference>
<feature type="binding site" evidence="21">
    <location>
        <position position="142"/>
    </location>
    <ligand>
        <name>ATP</name>
        <dbReference type="ChEBI" id="CHEBI:30616"/>
    </ligand>
</feature>
<evidence type="ECO:0000256" key="18">
    <source>
        <dbReference type="ARBA" id="ARBA00060592"/>
    </source>
</evidence>
<evidence type="ECO:0000256" key="13">
    <source>
        <dbReference type="ARBA" id="ARBA00022960"/>
    </source>
</evidence>
<comment type="cofactor">
    <cofactor evidence="1">
        <name>Mn(2+)</name>
        <dbReference type="ChEBI" id="CHEBI:29035"/>
    </cofactor>
</comment>
<dbReference type="InterPro" id="IPR011127">
    <property type="entry name" value="Dala_Dala_lig_N"/>
</dbReference>
<feature type="active site" evidence="20">
    <location>
        <position position="192"/>
    </location>
</feature>
<dbReference type="PROSITE" id="PS50975">
    <property type="entry name" value="ATP_GRASP"/>
    <property type="match status" value="1"/>
</dbReference>
<keyword evidence="14 19" id="KW-0573">Peptidoglycan synthesis</keyword>
<keyword evidence="16 19" id="KW-0961">Cell wall biogenesis/degradation</keyword>
<dbReference type="Gene3D" id="3.40.50.20">
    <property type="match status" value="1"/>
</dbReference>
<dbReference type="PROSITE" id="PS00844">
    <property type="entry name" value="DALA_DALA_LIGASE_2"/>
    <property type="match status" value="1"/>
</dbReference>
<evidence type="ECO:0000256" key="17">
    <source>
        <dbReference type="ARBA" id="ARBA00047614"/>
    </source>
</evidence>
<comment type="pathway">
    <text evidence="18">Glycan biosynthesis.</text>
</comment>
<evidence type="ECO:0000256" key="12">
    <source>
        <dbReference type="ARBA" id="ARBA00022842"/>
    </source>
</evidence>
<accession>A0A7C1RK37</accession>
<comment type="caution">
    <text evidence="25">The sequence shown here is derived from an EMBL/GenBank/DDBJ whole genome shotgun (WGS) entry which is preliminary data.</text>
</comment>
<dbReference type="SUPFAM" id="SSF56059">
    <property type="entry name" value="Glutathione synthetase ATP-binding domain-like"/>
    <property type="match status" value="1"/>
</dbReference>
<evidence type="ECO:0000256" key="19">
    <source>
        <dbReference type="HAMAP-Rule" id="MF_00047"/>
    </source>
</evidence>
<evidence type="ECO:0000256" key="15">
    <source>
        <dbReference type="ARBA" id="ARBA00023211"/>
    </source>
</evidence>
<keyword evidence="13 19" id="KW-0133">Cell shape</keyword>
<feature type="domain" description="ATP-grasp" evidence="24">
    <location>
        <begin position="146"/>
        <end position="349"/>
    </location>
</feature>
<dbReference type="InterPro" id="IPR000291">
    <property type="entry name" value="D-Ala_lig_Van_CS"/>
</dbReference>
<dbReference type="Gene3D" id="3.30.470.20">
    <property type="entry name" value="ATP-grasp fold, B domain"/>
    <property type="match status" value="1"/>
</dbReference>
<protein>
    <recommendedName>
        <fullName evidence="6 19">D-alanine--D-alanine ligase</fullName>
        <ecNumber evidence="6 19">6.3.2.4</ecNumber>
    </recommendedName>
    <alternativeName>
        <fullName evidence="19">D-Ala-D-Ala ligase</fullName>
    </alternativeName>
    <alternativeName>
        <fullName evidence="19">D-alanylalanine synthetase</fullName>
    </alternativeName>
</protein>
<evidence type="ECO:0000256" key="1">
    <source>
        <dbReference type="ARBA" id="ARBA00001936"/>
    </source>
</evidence>
<evidence type="ECO:0000256" key="8">
    <source>
        <dbReference type="ARBA" id="ARBA00022598"/>
    </source>
</evidence>
<dbReference type="PROSITE" id="PS00843">
    <property type="entry name" value="DALA_DALA_LIGASE_1"/>
    <property type="match status" value="1"/>
</dbReference>
<dbReference type="GO" id="GO:0008360">
    <property type="term" value="P:regulation of cell shape"/>
    <property type="evidence" value="ECO:0007669"/>
    <property type="project" value="UniProtKB-KW"/>
</dbReference>
<dbReference type="Pfam" id="PF01820">
    <property type="entry name" value="Dala_Dala_lig_N"/>
    <property type="match status" value="1"/>
</dbReference>
<keyword evidence="8 19" id="KW-0436">Ligase</keyword>
<dbReference type="Proteomes" id="UP000885667">
    <property type="component" value="Unassembled WGS sequence"/>
</dbReference>
<name>A0A7C1RK37_UNCAE</name>
<comment type="subcellular location">
    <subcellularLocation>
        <location evidence="3 19">Cytoplasm</location>
    </subcellularLocation>
</comment>
<organism evidence="25">
    <name type="scientific">Aerophobetes bacterium</name>
    <dbReference type="NCBI Taxonomy" id="2030807"/>
    <lineage>
        <taxon>Bacteria</taxon>
        <taxon>Candidatus Aerophobota</taxon>
    </lineage>
</organism>
<feature type="binding site" evidence="22">
    <location>
        <position position="316"/>
    </location>
    <ligand>
        <name>Mg(2+)</name>
        <dbReference type="ChEBI" id="CHEBI:18420"/>
        <label>2</label>
    </ligand>
</feature>
<dbReference type="NCBIfam" id="NF002528">
    <property type="entry name" value="PRK01966.1-4"/>
    <property type="match status" value="1"/>
</dbReference>
<dbReference type="SUPFAM" id="SSF52440">
    <property type="entry name" value="PreATP-grasp domain"/>
    <property type="match status" value="1"/>
</dbReference>
<dbReference type="GO" id="GO:0005524">
    <property type="term" value="F:ATP binding"/>
    <property type="evidence" value="ECO:0007669"/>
    <property type="project" value="UniProtKB-UniRule"/>
</dbReference>
<dbReference type="EC" id="6.3.2.4" evidence="6 19"/>
<comment type="catalytic activity">
    <reaction evidence="17 19">
        <text>2 D-alanine + ATP = D-alanyl-D-alanine + ADP + phosphate + H(+)</text>
        <dbReference type="Rhea" id="RHEA:11224"/>
        <dbReference type="ChEBI" id="CHEBI:15378"/>
        <dbReference type="ChEBI" id="CHEBI:30616"/>
        <dbReference type="ChEBI" id="CHEBI:43474"/>
        <dbReference type="ChEBI" id="CHEBI:57416"/>
        <dbReference type="ChEBI" id="CHEBI:57822"/>
        <dbReference type="ChEBI" id="CHEBI:456216"/>
        <dbReference type="EC" id="6.3.2.4"/>
    </reaction>
</comment>
<feature type="binding site" evidence="21">
    <location>
        <begin position="222"/>
        <end position="229"/>
    </location>
    <ligand>
        <name>ATP</name>
        <dbReference type="ChEBI" id="CHEBI:30616"/>
    </ligand>
</feature>
<dbReference type="NCBIfam" id="NF002525">
    <property type="entry name" value="PRK01966.1-1"/>
    <property type="match status" value="1"/>
</dbReference>
<feature type="active site" evidence="20">
    <location>
        <position position="17"/>
    </location>
</feature>
<evidence type="ECO:0000256" key="2">
    <source>
        <dbReference type="ARBA" id="ARBA00003921"/>
    </source>
</evidence>
<dbReference type="HAMAP" id="MF_00047">
    <property type="entry name" value="Dala_Dala_lig"/>
    <property type="match status" value="1"/>
</dbReference>
<dbReference type="InterPro" id="IPR013815">
    <property type="entry name" value="ATP_grasp_subdomain_1"/>
</dbReference>
<dbReference type="AlphaFoldDB" id="A0A7C1RK37"/>
<dbReference type="NCBIfam" id="TIGR01205">
    <property type="entry name" value="D_ala_D_alaTIGR"/>
    <property type="match status" value="1"/>
</dbReference>
<evidence type="ECO:0000256" key="10">
    <source>
        <dbReference type="ARBA" id="ARBA00022741"/>
    </source>
</evidence>
<keyword evidence="11 23" id="KW-0067">ATP-binding</keyword>
<dbReference type="Gene3D" id="3.30.1490.20">
    <property type="entry name" value="ATP-grasp fold, A domain"/>
    <property type="match status" value="1"/>
</dbReference>
<gene>
    <name evidence="19" type="primary">ddl</name>
    <name evidence="25" type="ORF">ENH69_00015</name>
</gene>
<dbReference type="InterPro" id="IPR005905">
    <property type="entry name" value="D_ala_D_ala"/>
</dbReference>
<evidence type="ECO:0000256" key="16">
    <source>
        <dbReference type="ARBA" id="ARBA00023316"/>
    </source>
</evidence>
<comment type="cofactor">
    <cofactor evidence="22">
        <name>Mg(2+)</name>
        <dbReference type="ChEBI" id="CHEBI:18420"/>
    </cofactor>
    <cofactor evidence="22">
        <name>Mn(2+)</name>
        <dbReference type="ChEBI" id="CHEBI:29035"/>
    </cofactor>
    <text evidence="22">Binds 2 magnesium or manganese ions per subunit.</text>
</comment>
<feature type="binding site" evidence="22">
    <location>
        <position position="303"/>
    </location>
    <ligand>
        <name>Mg(2+)</name>
        <dbReference type="ChEBI" id="CHEBI:18420"/>
        <label>1</label>
    </ligand>
</feature>
<dbReference type="FunFam" id="3.30.470.20:FF:000008">
    <property type="entry name" value="D-alanine--D-alanine ligase"/>
    <property type="match status" value="1"/>
</dbReference>
<feature type="active site" evidence="20">
    <location>
        <position position="327"/>
    </location>
</feature>
<evidence type="ECO:0000313" key="25">
    <source>
        <dbReference type="EMBL" id="HDZ49587.1"/>
    </source>
</evidence>
<dbReference type="PANTHER" id="PTHR23132:SF25">
    <property type="entry name" value="D-ALANINE--D-ALANINE LIGASE A"/>
    <property type="match status" value="1"/>
</dbReference>
<dbReference type="GO" id="GO:0008716">
    <property type="term" value="F:D-alanine-D-alanine ligase activity"/>
    <property type="evidence" value="ECO:0007669"/>
    <property type="project" value="UniProtKB-UniRule"/>
</dbReference>
<keyword evidence="9 22" id="KW-0479">Metal-binding</keyword>
<feature type="binding site" evidence="22">
    <location>
        <position position="316"/>
    </location>
    <ligand>
        <name>Mg(2+)</name>
        <dbReference type="ChEBI" id="CHEBI:18420"/>
        <label>1</label>
    </ligand>
</feature>
<feature type="binding site" evidence="21">
    <location>
        <begin position="315"/>
        <end position="316"/>
    </location>
    <ligand>
        <name>ATP</name>
        <dbReference type="ChEBI" id="CHEBI:30616"/>
    </ligand>
</feature>
<reference evidence="25" key="1">
    <citation type="journal article" date="2020" name="mSystems">
        <title>Genome- and Community-Level Interaction Insights into Carbon Utilization and Element Cycling Functions of Hydrothermarchaeota in Hydrothermal Sediment.</title>
        <authorList>
            <person name="Zhou Z."/>
            <person name="Liu Y."/>
            <person name="Xu W."/>
            <person name="Pan J."/>
            <person name="Luo Z.H."/>
            <person name="Li M."/>
        </authorList>
    </citation>
    <scope>NUCLEOTIDE SEQUENCE [LARGE SCALE GENOMIC DNA]</scope>
    <source>
        <strain evidence="25">HyVt-329</strain>
    </source>
</reference>
<evidence type="ECO:0000256" key="11">
    <source>
        <dbReference type="ARBA" id="ARBA00022840"/>
    </source>
</evidence>
<evidence type="ECO:0000256" key="3">
    <source>
        <dbReference type="ARBA" id="ARBA00004496"/>
    </source>
</evidence>
<evidence type="ECO:0000256" key="23">
    <source>
        <dbReference type="PROSITE-ProRule" id="PRU00409"/>
    </source>
</evidence>
<comment type="pathway">
    <text evidence="4 19">Cell wall biogenesis; peptidoglycan biosynthesis.</text>
</comment>
<proteinExistence type="inferred from homology"/>
<dbReference type="PANTHER" id="PTHR23132">
    <property type="entry name" value="D-ALANINE--D-ALANINE LIGASE"/>
    <property type="match status" value="1"/>
</dbReference>
<dbReference type="GO" id="GO:0046872">
    <property type="term" value="F:metal ion binding"/>
    <property type="evidence" value="ECO:0007669"/>
    <property type="project" value="UniProtKB-KW"/>
</dbReference>
<keyword evidence="10 21" id="KW-0547">Nucleotide-binding</keyword>